<sequence>MAMFFRKNKDRFAGAGKHPAGHAPAEKEHYHAPPAEQIRRERIRSDRIRFAGTVIVAAAVMVAVGLGTSWAVAPAAGWAVATAFFSANVWLRIGGMGPAETKAHAIVDDPSRAVREILVLSANVIALAAVVLLIVESSRAEGWQKFVYAAIALVAVASSWVMLQTIYTLRYAAAHYGSDPPEGIYFNTEDPPRYLDFAYLSFTIGMSYAASDEAVTSTEIRRIVLGHSLLSFIFGTGIVATTISLIVGLF</sequence>
<dbReference type="STRING" id="499555.BJL86_1128"/>
<feature type="transmembrane region" description="Helical" evidence="2">
    <location>
        <begin position="48"/>
        <end position="69"/>
    </location>
</feature>
<protein>
    <recommendedName>
        <fullName evidence="5">DUF1345 domain-containing protein</fullName>
    </recommendedName>
</protein>
<feature type="transmembrane region" description="Helical" evidence="2">
    <location>
        <begin position="113"/>
        <end position="134"/>
    </location>
</feature>
<keyword evidence="2" id="KW-0812">Transmembrane</keyword>
<accession>A0A173LJH1</accession>
<dbReference type="EMBL" id="CP015961">
    <property type="protein sequence ID" value="ANI91919.1"/>
    <property type="molecule type" value="Genomic_DNA"/>
</dbReference>
<dbReference type="InterPro" id="IPR009781">
    <property type="entry name" value="DUF1345"/>
</dbReference>
<name>A0A173LJH1_9ACTN</name>
<proteinExistence type="predicted"/>
<organism evidence="3 4">
    <name type="scientific">Dietzia timorensis</name>
    <dbReference type="NCBI Taxonomy" id="499555"/>
    <lineage>
        <taxon>Bacteria</taxon>
        <taxon>Bacillati</taxon>
        <taxon>Actinomycetota</taxon>
        <taxon>Actinomycetes</taxon>
        <taxon>Mycobacteriales</taxon>
        <taxon>Dietziaceae</taxon>
        <taxon>Dietzia</taxon>
    </lineage>
</organism>
<keyword evidence="2" id="KW-1133">Transmembrane helix</keyword>
<reference evidence="3 4" key="1">
    <citation type="submission" date="2016-06" db="EMBL/GenBank/DDBJ databases">
        <title>Complete genome sequence of a saline-alkali tolerant type strain Dietzia timorensis ID05-A0528T.</title>
        <authorList>
            <person name="Wu X."/>
        </authorList>
    </citation>
    <scope>NUCLEOTIDE SEQUENCE [LARGE SCALE GENOMIC DNA]</scope>
    <source>
        <strain evidence="3 4">ID05-A0528</strain>
    </source>
</reference>
<feature type="transmembrane region" description="Helical" evidence="2">
    <location>
        <begin position="146"/>
        <end position="163"/>
    </location>
</feature>
<dbReference type="OrthoDB" id="64737at2"/>
<evidence type="ECO:0000256" key="2">
    <source>
        <dbReference type="SAM" id="Phobius"/>
    </source>
</evidence>
<evidence type="ECO:0000313" key="4">
    <source>
        <dbReference type="Proteomes" id="UP000186104"/>
    </source>
</evidence>
<evidence type="ECO:0000313" key="3">
    <source>
        <dbReference type="EMBL" id="ANI91919.1"/>
    </source>
</evidence>
<dbReference type="Pfam" id="PF07077">
    <property type="entry name" value="DUF1345"/>
    <property type="match status" value="1"/>
</dbReference>
<feature type="compositionally biased region" description="Basic and acidic residues" evidence="1">
    <location>
        <begin position="24"/>
        <end position="34"/>
    </location>
</feature>
<dbReference type="RefSeq" id="WP_082908243.1">
    <property type="nucleotide sequence ID" value="NZ_CP015961.1"/>
</dbReference>
<feature type="transmembrane region" description="Helical" evidence="2">
    <location>
        <begin position="229"/>
        <end position="249"/>
    </location>
</feature>
<evidence type="ECO:0000256" key="1">
    <source>
        <dbReference type="SAM" id="MobiDB-lite"/>
    </source>
</evidence>
<feature type="transmembrane region" description="Helical" evidence="2">
    <location>
        <begin position="75"/>
        <end position="93"/>
    </location>
</feature>
<dbReference type="Proteomes" id="UP000186104">
    <property type="component" value="Chromosome"/>
</dbReference>
<keyword evidence="2" id="KW-0472">Membrane</keyword>
<keyword evidence="4" id="KW-1185">Reference proteome</keyword>
<feature type="region of interest" description="Disordered" evidence="1">
    <location>
        <begin position="14"/>
        <end position="34"/>
    </location>
</feature>
<dbReference type="AlphaFoldDB" id="A0A173LJH1"/>
<feature type="compositionally biased region" description="Low complexity" evidence="1">
    <location>
        <begin position="14"/>
        <end position="23"/>
    </location>
</feature>
<dbReference type="KEGG" id="dtm:BJL86_1128"/>
<gene>
    <name evidence="3" type="ORF">BJL86_1128</name>
</gene>
<evidence type="ECO:0008006" key="5">
    <source>
        <dbReference type="Google" id="ProtNLM"/>
    </source>
</evidence>